<dbReference type="SUPFAM" id="SSF55729">
    <property type="entry name" value="Acyl-CoA N-acyltransferases (Nat)"/>
    <property type="match status" value="1"/>
</dbReference>
<dbReference type="AlphaFoldDB" id="A0A183EC18"/>
<reference evidence="3" key="1">
    <citation type="submission" date="2016-06" db="UniProtKB">
        <authorList>
            <consortium name="WormBaseParasite"/>
        </authorList>
    </citation>
    <scope>IDENTIFICATION</scope>
</reference>
<reference evidence="1 2" key="2">
    <citation type="submission" date="2018-11" db="EMBL/GenBank/DDBJ databases">
        <authorList>
            <consortium name="Pathogen Informatics"/>
        </authorList>
    </citation>
    <scope>NUCLEOTIDE SEQUENCE [LARGE SCALE GENOMIC DNA]</scope>
</reference>
<sequence length="188" mass="21585">MEHLFVFRKLAPRCAVALFDCLRDVDKNFEEMHEDFMETRDGGGKEWRQNVDSLSDSEYLLDGPDSAQCSLRKLQPQDKDVVKAICLESFPVQYPDYWFEEVLARNAGLIVVGGVSGELFCYGITYEGKLVAVIVAELKILSQCCNEVCIFFFLNLYKSTRSDKLIIEEPLRKTPKSDRCISTPLDYW</sequence>
<dbReference type="WBParaSite" id="GPUH_0001853401-mRNA-1">
    <property type="protein sequence ID" value="GPUH_0001853401-mRNA-1"/>
    <property type="gene ID" value="GPUH_0001853401"/>
</dbReference>
<dbReference type="OrthoDB" id="47017at2759"/>
<accession>A0A183EC18</accession>
<dbReference type="EMBL" id="UYRT01086887">
    <property type="protein sequence ID" value="VDN31895.1"/>
    <property type="molecule type" value="Genomic_DNA"/>
</dbReference>
<proteinExistence type="predicted"/>
<keyword evidence="2" id="KW-1185">Reference proteome</keyword>
<protein>
    <submittedName>
        <fullName evidence="3">CNH domain-containing protein</fullName>
    </submittedName>
</protein>
<dbReference type="InterPro" id="IPR016181">
    <property type="entry name" value="Acyl_CoA_acyltransferase"/>
</dbReference>
<dbReference type="Proteomes" id="UP000271098">
    <property type="component" value="Unassembled WGS sequence"/>
</dbReference>
<dbReference type="Gene3D" id="3.40.630.30">
    <property type="match status" value="1"/>
</dbReference>
<evidence type="ECO:0000313" key="3">
    <source>
        <dbReference type="WBParaSite" id="GPUH_0001853401-mRNA-1"/>
    </source>
</evidence>
<evidence type="ECO:0000313" key="2">
    <source>
        <dbReference type="Proteomes" id="UP000271098"/>
    </source>
</evidence>
<evidence type="ECO:0000313" key="1">
    <source>
        <dbReference type="EMBL" id="VDN31895.1"/>
    </source>
</evidence>
<gene>
    <name evidence="1" type="ORF">GPUH_LOCUS18510</name>
</gene>
<organism evidence="3">
    <name type="scientific">Gongylonema pulchrum</name>
    <dbReference type="NCBI Taxonomy" id="637853"/>
    <lineage>
        <taxon>Eukaryota</taxon>
        <taxon>Metazoa</taxon>
        <taxon>Ecdysozoa</taxon>
        <taxon>Nematoda</taxon>
        <taxon>Chromadorea</taxon>
        <taxon>Rhabditida</taxon>
        <taxon>Spirurina</taxon>
        <taxon>Spiruromorpha</taxon>
        <taxon>Spiruroidea</taxon>
        <taxon>Gongylonematidae</taxon>
        <taxon>Gongylonema</taxon>
    </lineage>
</organism>
<name>A0A183EC18_9BILA</name>